<keyword evidence="1" id="KW-1133">Transmembrane helix</keyword>
<proteinExistence type="predicted"/>
<sequence length="176" mass="19123">MTTLPTRSGRTPLRALLEGAQAWGNLEVSDGRYGVARYRLTVYPPGLTREDRIALRLWRTFSIWGLGLWLLVEVSLMTVLAPWTAVAVTTVGCLIVGAAVLARAGRHRHGVRTLATALVTGAHDPDAVASHRMLCDLADRLRRADARFAAGELTAGELTAVEHEAQVWAVYDRIGG</sequence>
<evidence type="ECO:0000313" key="2">
    <source>
        <dbReference type="EMBL" id="MCP9271910.1"/>
    </source>
</evidence>
<evidence type="ECO:0000256" key="1">
    <source>
        <dbReference type="SAM" id="Phobius"/>
    </source>
</evidence>
<dbReference type="Pfam" id="PF20315">
    <property type="entry name" value="DUF6611"/>
    <property type="match status" value="1"/>
</dbReference>
<reference evidence="2 3" key="1">
    <citation type="submission" date="2022-06" db="EMBL/GenBank/DDBJ databases">
        <title>Mycolicibacterium sp. CAU 1645 isolated from seawater.</title>
        <authorList>
            <person name="Kim W."/>
        </authorList>
    </citation>
    <scope>NUCLEOTIDE SEQUENCE [LARGE SCALE GENOMIC DNA]</scope>
    <source>
        <strain evidence="2 3">CAU 1645</strain>
    </source>
</reference>
<evidence type="ECO:0000313" key="3">
    <source>
        <dbReference type="Proteomes" id="UP001651690"/>
    </source>
</evidence>
<feature type="transmembrane region" description="Helical" evidence="1">
    <location>
        <begin position="83"/>
        <end position="102"/>
    </location>
</feature>
<dbReference type="EMBL" id="JANDBD010000002">
    <property type="protein sequence ID" value="MCP9271910.1"/>
    <property type="molecule type" value="Genomic_DNA"/>
</dbReference>
<evidence type="ECO:0008006" key="4">
    <source>
        <dbReference type="Google" id="ProtNLM"/>
    </source>
</evidence>
<protein>
    <recommendedName>
        <fullName evidence="4">DUF4231 domain-containing protein</fullName>
    </recommendedName>
</protein>
<keyword evidence="1" id="KW-0472">Membrane</keyword>
<dbReference type="Proteomes" id="UP001651690">
    <property type="component" value="Unassembled WGS sequence"/>
</dbReference>
<name>A0ABT1LZ88_9MYCO</name>
<dbReference type="InterPro" id="IPR046719">
    <property type="entry name" value="DUF6611"/>
</dbReference>
<organism evidence="2 3">
    <name type="scientific">Mycolicibacterium arenosum</name>
    <dbReference type="NCBI Taxonomy" id="2952157"/>
    <lineage>
        <taxon>Bacteria</taxon>
        <taxon>Bacillati</taxon>
        <taxon>Actinomycetota</taxon>
        <taxon>Actinomycetes</taxon>
        <taxon>Mycobacteriales</taxon>
        <taxon>Mycobacteriaceae</taxon>
        <taxon>Mycolicibacterium</taxon>
    </lineage>
</organism>
<gene>
    <name evidence="2" type="ORF">NM203_06905</name>
</gene>
<keyword evidence="3" id="KW-1185">Reference proteome</keyword>
<feature type="transmembrane region" description="Helical" evidence="1">
    <location>
        <begin position="57"/>
        <end position="77"/>
    </location>
</feature>
<dbReference type="RefSeq" id="WP_255059021.1">
    <property type="nucleotide sequence ID" value="NZ_JANDBD010000002.1"/>
</dbReference>
<accession>A0ABT1LZ88</accession>
<comment type="caution">
    <text evidence="2">The sequence shown here is derived from an EMBL/GenBank/DDBJ whole genome shotgun (WGS) entry which is preliminary data.</text>
</comment>
<keyword evidence="1" id="KW-0812">Transmembrane</keyword>